<comment type="caution">
    <text evidence="2">The sequence shown here is derived from an EMBL/GenBank/DDBJ whole genome shotgun (WGS) entry which is preliminary data.</text>
</comment>
<dbReference type="Proteomes" id="UP000032278">
    <property type="component" value="Unassembled WGS sequence"/>
</dbReference>
<reference evidence="2 3" key="1">
    <citation type="submission" date="2013-11" db="EMBL/GenBank/DDBJ databases">
        <authorList>
            <person name="da Piedade I."/>
            <person name="Tang M.H.E."/>
            <person name="Bojesen A.M."/>
        </authorList>
    </citation>
    <scope>NUCLEOTIDE SEQUENCE [LARGE SCALE GENOMIC DNA]</scope>
    <source>
        <strain evidence="2 3">Sz4is</strain>
    </source>
</reference>
<sequence>MTVKKKVIILLGIVAILVMRGIAMFNSFTGKEESKYKYEQNRMVEYLAQNYEGIEKVEFTEIDHNAMTGTYNFDATVNDKIEVRFVLRGLKGDIYMNELYSRNFGNRLIKLDEPIDNLGKPKIRIVYKEER</sequence>
<organism evidence="2 3">
    <name type="scientific">Streptococcus equi subsp. zooepidemicus Sz4is</name>
    <dbReference type="NCBI Taxonomy" id="1381082"/>
    <lineage>
        <taxon>Bacteria</taxon>
        <taxon>Bacillati</taxon>
        <taxon>Bacillota</taxon>
        <taxon>Bacilli</taxon>
        <taxon>Lactobacillales</taxon>
        <taxon>Streptococcaceae</taxon>
        <taxon>Streptococcus</taxon>
    </lineage>
</organism>
<dbReference type="EMBL" id="JAUE01000036">
    <property type="protein sequence ID" value="KIS17752.1"/>
    <property type="molecule type" value="Genomic_DNA"/>
</dbReference>
<dbReference type="AlphaFoldDB" id="A0AAW3GM68"/>
<proteinExistence type="predicted"/>
<dbReference type="RefSeq" id="WP_012678008.1">
    <property type="nucleotide sequence ID" value="NZ_JAUE01000036.1"/>
</dbReference>
<protein>
    <submittedName>
        <fullName evidence="2">Membrane protein</fullName>
    </submittedName>
</protein>
<evidence type="ECO:0000259" key="1">
    <source>
        <dbReference type="Pfam" id="PF25425"/>
    </source>
</evidence>
<accession>A0AAW3GM68</accession>
<gene>
    <name evidence="2" type="ORF">AT55_01596</name>
</gene>
<evidence type="ECO:0000313" key="3">
    <source>
        <dbReference type="Proteomes" id="UP000032278"/>
    </source>
</evidence>
<dbReference type="InterPro" id="IPR057359">
    <property type="entry name" value="YfjL_N"/>
</dbReference>
<name>A0AAW3GM68_STRSZ</name>
<evidence type="ECO:0000313" key="2">
    <source>
        <dbReference type="EMBL" id="KIS17752.1"/>
    </source>
</evidence>
<feature type="domain" description="YfjL-like N-terminal" evidence="1">
    <location>
        <begin position="5"/>
        <end position="95"/>
    </location>
</feature>
<dbReference type="Gene3D" id="3.10.450.130">
    <property type="entry name" value="folded 79 residue fragment of lin0334 like domains"/>
    <property type="match status" value="1"/>
</dbReference>
<dbReference type="Pfam" id="PF25425">
    <property type="entry name" value="YfjL_N"/>
    <property type="match status" value="1"/>
</dbReference>